<feature type="binding site" evidence="3">
    <location>
        <position position="160"/>
    </location>
    <ligand>
        <name>Cu cation</name>
        <dbReference type="ChEBI" id="CHEBI:23378"/>
    </ligand>
</feature>
<keyword evidence="3" id="KW-0479">Metal-binding</keyword>
<dbReference type="PANTHER" id="PTHR12151:SF25">
    <property type="entry name" value="LINALOOL DEHYDRATASE_ISOMERASE DOMAIN-CONTAINING PROTEIN"/>
    <property type="match status" value="1"/>
</dbReference>
<dbReference type="Proteomes" id="UP000219036">
    <property type="component" value="Unassembled WGS sequence"/>
</dbReference>
<feature type="domain" description="Thioredoxin" evidence="5">
    <location>
        <begin position="28"/>
        <end position="197"/>
    </location>
</feature>
<dbReference type="PROSITE" id="PS51352">
    <property type="entry name" value="THIOREDOXIN_2"/>
    <property type="match status" value="1"/>
</dbReference>
<proteinExistence type="inferred from homology"/>
<name>A0A285NIC1_9AQUI</name>
<organism evidence="6 7">
    <name type="scientific">Persephonella hydrogeniphila</name>
    <dbReference type="NCBI Taxonomy" id="198703"/>
    <lineage>
        <taxon>Bacteria</taxon>
        <taxon>Pseudomonadati</taxon>
        <taxon>Aquificota</taxon>
        <taxon>Aquificia</taxon>
        <taxon>Aquificales</taxon>
        <taxon>Hydrogenothermaceae</taxon>
        <taxon>Persephonella</taxon>
    </lineage>
</organism>
<evidence type="ECO:0000256" key="1">
    <source>
        <dbReference type="ARBA" id="ARBA00010996"/>
    </source>
</evidence>
<keyword evidence="4" id="KW-1015">Disulfide bond</keyword>
<dbReference type="InterPro" id="IPR036249">
    <property type="entry name" value="Thioredoxin-like_sf"/>
</dbReference>
<dbReference type="EMBL" id="OBEI01000005">
    <property type="protein sequence ID" value="SNZ08653.1"/>
    <property type="molecule type" value="Genomic_DNA"/>
</dbReference>
<dbReference type="FunFam" id="3.40.30.10:FF:000013">
    <property type="entry name" value="Blast:Protein SCO1 homolog, mitochondrial"/>
    <property type="match status" value="1"/>
</dbReference>
<dbReference type="SUPFAM" id="SSF52833">
    <property type="entry name" value="Thioredoxin-like"/>
    <property type="match status" value="1"/>
</dbReference>
<feature type="binding site" evidence="3">
    <location>
        <position position="70"/>
    </location>
    <ligand>
        <name>Cu cation</name>
        <dbReference type="ChEBI" id="CHEBI:23378"/>
    </ligand>
</feature>
<feature type="binding site" evidence="3">
    <location>
        <position position="66"/>
    </location>
    <ligand>
        <name>Cu cation</name>
        <dbReference type="ChEBI" id="CHEBI:23378"/>
    </ligand>
</feature>
<dbReference type="CDD" id="cd02968">
    <property type="entry name" value="SCO"/>
    <property type="match status" value="1"/>
</dbReference>
<protein>
    <submittedName>
        <fullName evidence="6">Protein SCO1/2</fullName>
    </submittedName>
</protein>
<evidence type="ECO:0000256" key="4">
    <source>
        <dbReference type="PIRSR" id="PIRSR603782-2"/>
    </source>
</evidence>
<evidence type="ECO:0000313" key="6">
    <source>
        <dbReference type="EMBL" id="SNZ08653.1"/>
    </source>
</evidence>
<dbReference type="PANTHER" id="PTHR12151">
    <property type="entry name" value="ELECTRON TRANSPORT PROTIN SCO1/SENC FAMILY MEMBER"/>
    <property type="match status" value="1"/>
</dbReference>
<accession>A0A285NIC1</accession>
<evidence type="ECO:0000259" key="5">
    <source>
        <dbReference type="PROSITE" id="PS51352"/>
    </source>
</evidence>
<dbReference type="Pfam" id="PF02630">
    <property type="entry name" value="SCO1-SenC"/>
    <property type="match status" value="1"/>
</dbReference>
<feature type="disulfide bond" description="Redox-active" evidence="4">
    <location>
        <begin position="66"/>
        <end position="70"/>
    </location>
</feature>
<dbReference type="InterPro" id="IPR003782">
    <property type="entry name" value="SCO1/SenC"/>
</dbReference>
<dbReference type="OrthoDB" id="9811998at2"/>
<dbReference type="AlphaFoldDB" id="A0A285NIC1"/>
<evidence type="ECO:0000313" key="7">
    <source>
        <dbReference type="Proteomes" id="UP000219036"/>
    </source>
</evidence>
<evidence type="ECO:0000256" key="2">
    <source>
        <dbReference type="ARBA" id="ARBA00023008"/>
    </source>
</evidence>
<dbReference type="InterPro" id="IPR013766">
    <property type="entry name" value="Thioredoxin_domain"/>
</dbReference>
<dbReference type="RefSeq" id="WP_097000541.1">
    <property type="nucleotide sequence ID" value="NZ_OBEI01000005.1"/>
</dbReference>
<keyword evidence="2 3" id="KW-0186">Copper</keyword>
<comment type="similarity">
    <text evidence="1">Belongs to the SCO1/2 family.</text>
</comment>
<dbReference type="GO" id="GO:0046872">
    <property type="term" value="F:metal ion binding"/>
    <property type="evidence" value="ECO:0007669"/>
    <property type="project" value="UniProtKB-KW"/>
</dbReference>
<dbReference type="Gene3D" id="3.40.30.10">
    <property type="entry name" value="Glutaredoxin"/>
    <property type="match status" value="1"/>
</dbReference>
<keyword evidence="7" id="KW-1185">Reference proteome</keyword>
<evidence type="ECO:0000256" key="3">
    <source>
        <dbReference type="PIRSR" id="PIRSR603782-1"/>
    </source>
</evidence>
<gene>
    <name evidence="6" type="ORF">SAMN06265182_1374</name>
</gene>
<sequence>MKRLTAFLIFLMTVFLSYQSFSYQFYGYPYIQKIRDFTLTDQNGKKISFSDFKGKYLLVFFGYTYCPDVCPTSMLRIKETLDNLGKYKDKVHVLFISVDPERDTPELLKKFISFYDPEEKYITGLTGSPEEIKKVARQFRAYYEKVPLKDNPEVGYLVDHTAFIYLIDKKGIMRLIFRPANDDPKRIAQDIIHTMKYFGDAK</sequence>
<reference evidence="7" key="1">
    <citation type="submission" date="2017-09" db="EMBL/GenBank/DDBJ databases">
        <authorList>
            <person name="Varghese N."/>
            <person name="Submissions S."/>
        </authorList>
    </citation>
    <scope>NUCLEOTIDE SEQUENCE [LARGE SCALE GENOMIC DNA]</scope>
    <source>
        <strain evidence="7">DSM 15103</strain>
    </source>
</reference>